<evidence type="ECO:0000313" key="2">
    <source>
        <dbReference type="Proteomes" id="UP001162480"/>
    </source>
</evidence>
<sequence>MVKGKIYRHHFHSPPTKLSMPSNLSWCDMKHKTKLIPSNPKVVNLSIGSLAKHMDKEKPVHFFKVYLHGFDFSNVRRYSIFITAQNKCRSLII</sequence>
<evidence type="ECO:0000313" key="1">
    <source>
        <dbReference type="EMBL" id="CAI9720637.1"/>
    </source>
</evidence>
<gene>
    <name evidence="1" type="ORF">OCTVUL_1B021043</name>
</gene>
<protein>
    <submittedName>
        <fullName evidence="1">Uncharacterized protein</fullName>
    </submittedName>
</protein>
<reference evidence="1" key="1">
    <citation type="submission" date="2023-08" db="EMBL/GenBank/DDBJ databases">
        <authorList>
            <person name="Alioto T."/>
            <person name="Alioto T."/>
            <person name="Gomez Garrido J."/>
        </authorList>
    </citation>
    <scope>NUCLEOTIDE SEQUENCE</scope>
</reference>
<accession>A0AA36F154</accession>
<proteinExistence type="predicted"/>
<name>A0AA36F154_OCTVU</name>
<dbReference type="EMBL" id="OX597817">
    <property type="protein sequence ID" value="CAI9720637.1"/>
    <property type="molecule type" value="Genomic_DNA"/>
</dbReference>
<organism evidence="1 2">
    <name type="scientific">Octopus vulgaris</name>
    <name type="common">Common octopus</name>
    <dbReference type="NCBI Taxonomy" id="6645"/>
    <lineage>
        <taxon>Eukaryota</taxon>
        <taxon>Metazoa</taxon>
        <taxon>Spiralia</taxon>
        <taxon>Lophotrochozoa</taxon>
        <taxon>Mollusca</taxon>
        <taxon>Cephalopoda</taxon>
        <taxon>Coleoidea</taxon>
        <taxon>Octopodiformes</taxon>
        <taxon>Octopoda</taxon>
        <taxon>Incirrata</taxon>
        <taxon>Octopodidae</taxon>
        <taxon>Octopus</taxon>
    </lineage>
</organism>
<dbReference type="AlphaFoldDB" id="A0AA36F154"/>
<dbReference type="Proteomes" id="UP001162480">
    <property type="component" value="Chromosome 4"/>
</dbReference>
<keyword evidence="2" id="KW-1185">Reference proteome</keyword>